<dbReference type="AlphaFoldDB" id="A0A1E4S8M9"/>
<keyword evidence="1" id="KW-1133">Transmembrane helix</keyword>
<dbReference type="Pfam" id="PF10315">
    <property type="entry name" value="Aim19"/>
    <property type="match status" value="1"/>
</dbReference>
<reference evidence="2 3" key="1">
    <citation type="journal article" date="2016" name="Proc. Natl. Acad. Sci. U.S.A.">
        <title>Comparative genomics of biotechnologically important yeasts.</title>
        <authorList>
            <person name="Riley R."/>
            <person name="Haridas S."/>
            <person name="Wolfe K.H."/>
            <person name="Lopes M.R."/>
            <person name="Hittinger C.T."/>
            <person name="Goeker M."/>
            <person name="Salamov A.A."/>
            <person name="Wisecaver J.H."/>
            <person name="Long T.M."/>
            <person name="Calvey C.H."/>
            <person name="Aerts A.L."/>
            <person name="Barry K.W."/>
            <person name="Choi C."/>
            <person name="Clum A."/>
            <person name="Coughlan A.Y."/>
            <person name="Deshpande S."/>
            <person name="Douglass A.P."/>
            <person name="Hanson S.J."/>
            <person name="Klenk H.-P."/>
            <person name="LaButti K.M."/>
            <person name="Lapidus A."/>
            <person name="Lindquist E.A."/>
            <person name="Lipzen A.M."/>
            <person name="Meier-Kolthoff J.P."/>
            <person name="Ohm R.A."/>
            <person name="Otillar R.P."/>
            <person name="Pangilinan J.L."/>
            <person name="Peng Y."/>
            <person name="Rokas A."/>
            <person name="Rosa C.A."/>
            <person name="Scheuner C."/>
            <person name="Sibirny A.A."/>
            <person name="Slot J.C."/>
            <person name="Stielow J.B."/>
            <person name="Sun H."/>
            <person name="Kurtzman C.P."/>
            <person name="Blackwell M."/>
            <person name="Grigoriev I.V."/>
            <person name="Jeffries T.W."/>
        </authorList>
    </citation>
    <scope>NUCLEOTIDE SEQUENCE [LARGE SCALE GENOMIC DNA]</scope>
    <source>
        <strain evidence="3">ATCC 18201 / CBS 1600 / BCRC 20928 / JCM 3617 / NBRC 0987 / NRRL Y-1542</strain>
    </source>
</reference>
<dbReference type="EMBL" id="KV453925">
    <property type="protein sequence ID" value="ODV75823.1"/>
    <property type="molecule type" value="Genomic_DNA"/>
</dbReference>
<dbReference type="PANTHER" id="PTHR28177">
    <property type="entry name" value="ALTERED INHERITANCE OF MITOCHONDRIA PROTEIN 19, MITOCHONDRIAL"/>
    <property type="match status" value="1"/>
</dbReference>
<evidence type="ECO:0000256" key="1">
    <source>
        <dbReference type="SAM" id="Phobius"/>
    </source>
</evidence>
<accession>A0A1E4S8M9</accession>
<feature type="transmembrane region" description="Helical" evidence="1">
    <location>
        <begin position="67"/>
        <end position="89"/>
    </location>
</feature>
<proteinExistence type="predicted"/>
<dbReference type="InterPro" id="IPR019419">
    <property type="entry name" value="AIM19"/>
</dbReference>
<name>A0A1E4S8M9_CYBJN</name>
<dbReference type="GeneID" id="30992061"/>
<dbReference type="OrthoDB" id="5554402at2759"/>
<keyword evidence="1" id="KW-0812">Transmembrane</keyword>
<gene>
    <name evidence="2" type="ORF">CYBJADRAFT_3347</name>
</gene>
<dbReference type="Proteomes" id="UP000094389">
    <property type="component" value="Unassembled WGS sequence"/>
</dbReference>
<dbReference type="RefSeq" id="XP_020072862.1">
    <property type="nucleotide sequence ID" value="XM_020217665.1"/>
</dbReference>
<dbReference type="GO" id="GO:0005739">
    <property type="term" value="C:mitochondrion"/>
    <property type="evidence" value="ECO:0007669"/>
    <property type="project" value="TreeGrafter"/>
</dbReference>
<dbReference type="PANTHER" id="PTHR28177:SF1">
    <property type="entry name" value="ALTERED INHERITANCE OF MITOCHONDRIA PROTEIN 19, MITOCHONDRIAL"/>
    <property type="match status" value="1"/>
</dbReference>
<protein>
    <recommendedName>
        <fullName evidence="4">Altered inheritance of mitochondria protein 19, mitochondrial</fullName>
    </recommendedName>
</protein>
<evidence type="ECO:0000313" key="3">
    <source>
        <dbReference type="Proteomes" id="UP000094389"/>
    </source>
</evidence>
<evidence type="ECO:0008006" key="4">
    <source>
        <dbReference type="Google" id="ProtNLM"/>
    </source>
</evidence>
<keyword evidence="3" id="KW-1185">Reference proteome</keyword>
<sequence length="150" mass="16474">MTEEIKATTNDYREQLYASTTTPYPSLLFSGMLFATPLITSQPEAVTRMNADVNRGVLFKTAKRLRVGPTTVSSVLFGSAMALGSWIMFEGDVESGSGFITAWSSLYLIVNGRQMFNGLRYARVWPVVLSSVALGEAVLHGKRFFYGVGQ</sequence>
<organism evidence="2 3">
    <name type="scientific">Cyberlindnera jadinii (strain ATCC 18201 / CBS 1600 / BCRC 20928 / JCM 3617 / NBRC 0987 / NRRL Y-1542)</name>
    <name type="common">Torula yeast</name>
    <name type="synonym">Candida utilis</name>
    <dbReference type="NCBI Taxonomy" id="983966"/>
    <lineage>
        <taxon>Eukaryota</taxon>
        <taxon>Fungi</taxon>
        <taxon>Dikarya</taxon>
        <taxon>Ascomycota</taxon>
        <taxon>Saccharomycotina</taxon>
        <taxon>Saccharomycetes</taxon>
        <taxon>Phaffomycetales</taxon>
        <taxon>Phaffomycetaceae</taxon>
        <taxon>Cyberlindnera</taxon>
    </lineage>
</organism>
<keyword evidence="1" id="KW-0472">Membrane</keyword>
<dbReference type="OMA" id="RYGRVWP"/>
<evidence type="ECO:0000313" key="2">
    <source>
        <dbReference type="EMBL" id="ODV75823.1"/>
    </source>
</evidence>